<dbReference type="InterPro" id="IPR013324">
    <property type="entry name" value="RNA_pol_sigma_r3/r4-like"/>
</dbReference>
<dbReference type="Gene3D" id="1.10.1740.10">
    <property type="match status" value="1"/>
</dbReference>
<gene>
    <name evidence="4" type="ORF">SAMN05421747_10828</name>
</gene>
<dbReference type="GO" id="GO:0006352">
    <property type="term" value="P:DNA-templated transcription initiation"/>
    <property type="evidence" value="ECO:0007669"/>
    <property type="project" value="InterPro"/>
</dbReference>
<evidence type="ECO:0000256" key="1">
    <source>
        <dbReference type="ARBA" id="ARBA00011344"/>
    </source>
</evidence>
<dbReference type="GO" id="GO:0003677">
    <property type="term" value="F:DNA binding"/>
    <property type="evidence" value="ECO:0007669"/>
    <property type="project" value="InterPro"/>
</dbReference>
<dbReference type="SUPFAM" id="SSF88946">
    <property type="entry name" value="Sigma2 domain of RNA polymerase sigma factors"/>
    <property type="match status" value="1"/>
</dbReference>
<evidence type="ECO:0000259" key="2">
    <source>
        <dbReference type="Pfam" id="PF04542"/>
    </source>
</evidence>
<dbReference type="InterPro" id="IPR013325">
    <property type="entry name" value="RNA_pol_sigma_r2"/>
</dbReference>
<proteinExistence type="predicted"/>
<dbReference type="PANTHER" id="PTHR30173">
    <property type="entry name" value="SIGMA 19 FACTOR"/>
    <property type="match status" value="1"/>
</dbReference>
<dbReference type="InterPro" id="IPR013249">
    <property type="entry name" value="RNA_pol_sigma70_r4_t2"/>
</dbReference>
<dbReference type="EMBL" id="FOLL01000008">
    <property type="protein sequence ID" value="SFC30615.1"/>
    <property type="molecule type" value="Genomic_DNA"/>
</dbReference>
<dbReference type="Proteomes" id="UP000199577">
    <property type="component" value="Unassembled WGS sequence"/>
</dbReference>
<evidence type="ECO:0000259" key="3">
    <source>
        <dbReference type="Pfam" id="PF08281"/>
    </source>
</evidence>
<dbReference type="NCBIfam" id="TIGR02937">
    <property type="entry name" value="sigma70-ECF"/>
    <property type="match status" value="1"/>
</dbReference>
<dbReference type="InterPro" id="IPR007627">
    <property type="entry name" value="RNA_pol_sigma70_r2"/>
</dbReference>
<dbReference type="InterPro" id="IPR052704">
    <property type="entry name" value="ECF_Sigma-70_Domain"/>
</dbReference>
<keyword evidence="5" id="KW-1185">Reference proteome</keyword>
<dbReference type="InterPro" id="IPR032710">
    <property type="entry name" value="NTF2-like_dom_sf"/>
</dbReference>
<dbReference type="Gene3D" id="3.10.450.50">
    <property type="match status" value="1"/>
</dbReference>
<evidence type="ECO:0000313" key="5">
    <source>
        <dbReference type="Proteomes" id="UP000199577"/>
    </source>
</evidence>
<dbReference type="InterPro" id="IPR014284">
    <property type="entry name" value="RNA_pol_sigma-70_dom"/>
</dbReference>
<dbReference type="PANTHER" id="PTHR30173:SF36">
    <property type="entry name" value="ECF RNA POLYMERASE SIGMA FACTOR SIGJ"/>
    <property type="match status" value="1"/>
</dbReference>
<dbReference type="RefSeq" id="WP_090973452.1">
    <property type="nucleotide sequence ID" value="NZ_FOLL01000008.1"/>
</dbReference>
<dbReference type="SUPFAM" id="SSF88659">
    <property type="entry name" value="Sigma3 and sigma4 domains of RNA polymerase sigma factors"/>
    <property type="match status" value="1"/>
</dbReference>
<reference evidence="4 5" key="1">
    <citation type="submission" date="2016-10" db="EMBL/GenBank/DDBJ databases">
        <authorList>
            <person name="de Groot N.N."/>
        </authorList>
    </citation>
    <scope>NUCLEOTIDE SEQUENCE [LARGE SCALE GENOMIC DNA]</scope>
    <source>
        <strain evidence="4 5">DSM 22900</strain>
    </source>
</reference>
<dbReference type="STRING" id="623281.SAMN05421747_10828"/>
<sequence length="288" mass="33132">MDKGYQQLLFPYAYNILGSAEDALDAVQDVLLKYISRSNEAIEDERNYLIRSVINQAINIKNRNQRYVQRDDVWLPEPVATDRADRELHLKEVLSYSLLVLLERLNAQERAVFILYESFDYSHQEIADTLDISLENSRKLLSRARTKLLKKGKDTGRPVAVEKKRLLTQLNRYMEALRSGNMAHVEELLTADIVFYADGGSKLNVVKKVCIGSAEVANLVVTVYERYHARYRLVVEEVNHQPALLYYDGDHLKSCQVFEISPKDGKIIQINSVVDPDKLNRLMRSRAS</sequence>
<feature type="domain" description="RNA polymerase sigma factor 70 region 4 type 2" evidence="3">
    <location>
        <begin position="98"/>
        <end position="148"/>
    </location>
</feature>
<dbReference type="Pfam" id="PF08281">
    <property type="entry name" value="Sigma70_r4_2"/>
    <property type="match status" value="1"/>
</dbReference>
<dbReference type="Gene3D" id="1.10.10.10">
    <property type="entry name" value="Winged helix-like DNA-binding domain superfamily/Winged helix DNA-binding domain"/>
    <property type="match status" value="1"/>
</dbReference>
<feature type="domain" description="RNA polymerase sigma-70 region 2" evidence="2">
    <location>
        <begin position="5"/>
        <end position="66"/>
    </location>
</feature>
<dbReference type="OrthoDB" id="3211555at2"/>
<dbReference type="AlphaFoldDB" id="A0A1I1I3K2"/>
<dbReference type="InterPro" id="IPR036388">
    <property type="entry name" value="WH-like_DNA-bd_sf"/>
</dbReference>
<name>A0A1I1I3K2_9SPHI</name>
<dbReference type="GO" id="GO:0016987">
    <property type="term" value="F:sigma factor activity"/>
    <property type="evidence" value="ECO:0007669"/>
    <property type="project" value="InterPro"/>
</dbReference>
<evidence type="ECO:0000313" key="4">
    <source>
        <dbReference type="EMBL" id="SFC30615.1"/>
    </source>
</evidence>
<dbReference type="Pfam" id="PF04542">
    <property type="entry name" value="Sigma70_r2"/>
    <property type="match status" value="1"/>
</dbReference>
<protein>
    <submittedName>
        <fullName evidence="4">RNA polymerase sigma-70 factor, ECF subfamily</fullName>
    </submittedName>
</protein>
<comment type="subunit">
    <text evidence="1">Interacts transiently with the RNA polymerase catalytic core formed by RpoA, RpoB, RpoC and RpoZ (2 alpha, 1 beta, 1 beta' and 1 omega subunit) to form the RNA polymerase holoenzyme that can initiate transcription.</text>
</comment>
<organism evidence="4 5">
    <name type="scientific">Parapedobacter composti</name>
    <dbReference type="NCBI Taxonomy" id="623281"/>
    <lineage>
        <taxon>Bacteria</taxon>
        <taxon>Pseudomonadati</taxon>
        <taxon>Bacteroidota</taxon>
        <taxon>Sphingobacteriia</taxon>
        <taxon>Sphingobacteriales</taxon>
        <taxon>Sphingobacteriaceae</taxon>
        <taxon>Parapedobacter</taxon>
    </lineage>
</organism>
<accession>A0A1I1I3K2</accession>
<dbReference type="SUPFAM" id="SSF54427">
    <property type="entry name" value="NTF2-like"/>
    <property type="match status" value="1"/>
</dbReference>